<dbReference type="AlphaFoldDB" id="A0A4V6DCP0"/>
<dbReference type="Proteomes" id="UP000298652">
    <property type="component" value="Chromosome 1"/>
</dbReference>
<organism evidence="1 2">
    <name type="scientific">Setaria viridis</name>
    <name type="common">Green bristlegrass</name>
    <name type="synonym">Setaria italica subsp. viridis</name>
    <dbReference type="NCBI Taxonomy" id="4556"/>
    <lineage>
        <taxon>Eukaryota</taxon>
        <taxon>Viridiplantae</taxon>
        <taxon>Streptophyta</taxon>
        <taxon>Embryophyta</taxon>
        <taxon>Tracheophyta</taxon>
        <taxon>Spermatophyta</taxon>
        <taxon>Magnoliopsida</taxon>
        <taxon>Liliopsida</taxon>
        <taxon>Poales</taxon>
        <taxon>Poaceae</taxon>
        <taxon>PACMAD clade</taxon>
        <taxon>Panicoideae</taxon>
        <taxon>Panicodae</taxon>
        <taxon>Paniceae</taxon>
        <taxon>Cenchrinae</taxon>
        <taxon>Setaria</taxon>
    </lineage>
</organism>
<proteinExistence type="predicted"/>
<accession>A0A4V6DCP0</accession>
<dbReference type="EMBL" id="CM016552">
    <property type="protein sequence ID" value="TKW38276.1"/>
    <property type="molecule type" value="Genomic_DNA"/>
</dbReference>
<dbReference type="Gramene" id="TKW38276">
    <property type="protein sequence ID" value="TKW38276"/>
    <property type="gene ID" value="SEVIR_1G103650v2"/>
</dbReference>
<keyword evidence="2" id="KW-1185">Reference proteome</keyword>
<evidence type="ECO:0000313" key="1">
    <source>
        <dbReference type="EMBL" id="TKW38276.1"/>
    </source>
</evidence>
<evidence type="ECO:0000313" key="2">
    <source>
        <dbReference type="Proteomes" id="UP000298652"/>
    </source>
</evidence>
<gene>
    <name evidence="1" type="ORF">SEVIR_1G103650v2</name>
</gene>
<reference evidence="1" key="1">
    <citation type="submission" date="2019-03" db="EMBL/GenBank/DDBJ databases">
        <title>WGS assembly of Setaria viridis.</title>
        <authorList>
            <person name="Huang P."/>
            <person name="Jenkins J."/>
            <person name="Grimwood J."/>
            <person name="Barry K."/>
            <person name="Healey A."/>
            <person name="Mamidi S."/>
            <person name="Sreedasyam A."/>
            <person name="Shu S."/>
            <person name="Feldman M."/>
            <person name="Wu J."/>
            <person name="Yu Y."/>
            <person name="Chen C."/>
            <person name="Johnson J."/>
            <person name="Rokhsar D."/>
            <person name="Baxter I."/>
            <person name="Schmutz J."/>
            <person name="Brutnell T."/>
            <person name="Kellogg E."/>
        </authorList>
    </citation>
    <scope>NUCLEOTIDE SEQUENCE [LARGE SCALE GENOMIC DNA]</scope>
</reference>
<protein>
    <submittedName>
        <fullName evidence="1">Uncharacterized protein</fullName>
    </submittedName>
</protein>
<sequence length="33" mass="3627">MTKGRTVAIRWSSFCRGASTNLGSTTQRRGLLN</sequence>
<name>A0A4V6DCP0_SETVI</name>